<dbReference type="SFLD" id="SFLDG00358">
    <property type="entry name" value="Main_(cytGST)"/>
    <property type="match status" value="1"/>
</dbReference>
<dbReference type="InterPro" id="IPR036282">
    <property type="entry name" value="Glutathione-S-Trfase_C_sf"/>
</dbReference>
<evidence type="ECO:0000256" key="1">
    <source>
        <dbReference type="ARBA" id="ARBA00007409"/>
    </source>
</evidence>
<keyword evidence="6" id="KW-1185">Reference proteome</keyword>
<dbReference type="Proteomes" id="UP000298061">
    <property type="component" value="Unassembled WGS sequence"/>
</dbReference>
<dbReference type="Gene3D" id="3.40.30.10">
    <property type="entry name" value="Glutaredoxin"/>
    <property type="match status" value="1"/>
</dbReference>
<evidence type="ECO:0008006" key="7">
    <source>
        <dbReference type="Google" id="ProtNLM"/>
    </source>
</evidence>
<dbReference type="AlphaFoldDB" id="A0A4Z0ABX0"/>
<dbReference type="STRING" id="135208.A0A4Z0ABX0"/>
<feature type="domain" description="GST N-terminal" evidence="3">
    <location>
        <begin position="6"/>
        <end position="95"/>
    </location>
</feature>
<dbReference type="InterPro" id="IPR010987">
    <property type="entry name" value="Glutathione-S-Trfase_C-like"/>
</dbReference>
<dbReference type="Pfam" id="PF00043">
    <property type="entry name" value="GST_C"/>
    <property type="match status" value="1"/>
</dbReference>
<dbReference type="InterPro" id="IPR040079">
    <property type="entry name" value="Glutathione_S-Trfase"/>
</dbReference>
<comment type="similarity">
    <text evidence="1 2">Belongs to the GST superfamily.</text>
</comment>
<dbReference type="SFLD" id="SFLDS00019">
    <property type="entry name" value="Glutathione_Transferase_(cytos"/>
    <property type="match status" value="1"/>
</dbReference>
<name>A0A4Z0ABX0_9AGAM</name>
<dbReference type="PANTHER" id="PTHR44051">
    <property type="entry name" value="GLUTATHIONE S-TRANSFERASE-RELATED"/>
    <property type="match status" value="1"/>
</dbReference>
<reference evidence="5 6" key="1">
    <citation type="submission" date="2019-02" db="EMBL/GenBank/DDBJ databases">
        <title>Genome sequencing of the rare red list fungi Hericium alpestre (H. flagellum).</title>
        <authorList>
            <person name="Buettner E."/>
            <person name="Kellner H."/>
        </authorList>
    </citation>
    <scope>NUCLEOTIDE SEQUENCE [LARGE SCALE GENOMIC DNA]</scope>
    <source>
        <strain evidence="5 6">DSM 108284</strain>
    </source>
</reference>
<organism evidence="5 6">
    <name type="scientific">Hericium alpestre</name>
    <dbReference type="NCBI Taxonomy" id="135208"/>
    <lineage>
        <taxon>Eukaryota</taxon>
        <taxon>Fungi</taxon>
        <taxon>Dikarya</taxon>
        <taxon>Basidiomycota</taxon>
        <taxon>Agaricomycotina</taxon>
        <taxon>Agaricomycetes</taxon>
        <taxon>Russulales</taxon>
        <taxon>Hericiaceae</taxon>
        <taxon>Hericium</taxon>
    </lineage>
</organism>
<dbReference type="PROSITE" id="PS50404">
    <property type="entry name" value="GST_NTER"/>
    <property type="match status" value="1"/>
</dbReference>
<gene>
    <name evidence="5" type="ORF">EWM64_g217</name>
</gene>
<dbReference type="InterPro" id="IPR004045">
    <property type="entry name" value="Glutathione_S-Trfase_N"/>
</dbReference>
<proteinExistence type="inferred from homology"/>
<dbReference type="PROSITE" id="PS50405">
    <property type="entry name" value="GST_CTER"/>
    <property type="match status" value="1"/>
</dbReference>
<sequence length="230" mass="26544">MDSCETAPLVLYTARAPNGVKISIHLEELKAVYGGPQYDAVDLNLRNKTKKEPWFIEINPNGRIPALTDRSRGGLNIFESGTITLYLAQHYDKEHWFSFDPVKEPDEYIDMVQWTFFANTEVGPFQGQPHWFFILADEDVPYAKNRYLNEARHLYSVLDSRLKDRDYLAGSGRGKYTLADINVFPWVDRHALVPVDKTPDEWPNLKAWLERLRARPALQLGNVVPPEQKK</sequence>
<dbReference type="OrthoDB" id="422574at2759"/>
<dbReference type="SUPFAM" id="SSF52833">
    <property type="entry name" value="Thioredoxin-like"/>
    <property type="match status" value="1"/>
</dbReference>
<comment type="caution">
    <text evidence="5">The sequence shown here is derived from an EMBL/GenBank/DDBJ whole genome shotgun (WGS) entry which is preliminary data.</text>
</comment>
<dbReference type="InterPro" id="IPR004046">
    <property type="entry name" value="GST_C"/>
</dbReference>
<dbReference type="Pfam" id="PF02798">
    <property type="entry name" value="GST_N"/>
    <property type="match status" value="1"/>
</dbReference>
<dbReference type="EMBL" id="SFCI01000009">
    <property type="protein sequence ID" value="TFY83794.1"/>
    <property type="molecule type" value="Genomic_DNA"/>
</dbReference>
<dbReference type="CDD" id="cd03048">
    <property type="entry name" value="GST_N_Ure2p_like"/>
    <property type="match status" value="1"/>
</dbReference>
<feature type="domain" description="GST C-terminal" evidence="4">
    <location>
        <begin position="104"/>
        <end position="230"/>
    </location>
</feature>
<dbReference type="SUPFAM" id="SSF47616">
    <property type="entry name" value="GST C-terminal domain-like"/>
    <property type="match status" value="1"/>
</dbReference>
<evidence type="ECO:0000259" key="3">
    <source>
        <dbReference type="PROSITE" id="PS50404"/>
    </source>
</evidence>
<dbReference type="PANTHER" id="PTHR44051:SF8">
    <property type="entry name" value="GLUTATHIONE S-TRANSFERASE GSTA"/>
    <property type="match status" value="1"/>
</dbReference>
<evidence type="ECO:0000313" key="5">
    <source>
        <dbReference type="EMBL" id="TFY83794.1"/>
    </source>
</evidence>
<dbReference type="InterPro" id="IPR036249">
    <property type="entry name" value="Thioredoxin-like_sf"/>
</dbReference>
<evidence type="ECO:0000259" key="4">
    <source>
        <dbReference type="PROSITE" id="PS50405"/>
    </source>
</evidence>
<accession>A0A4Z0ABX0</accession>
<dbReference type="Gene3D" id="1.20.1050.10">
    <property type="match status" value="1"/>
</dbReference>
<protein>
    <recommendedName>
        <fullName evidence="7">Glutathione transferase</fullName>
    </recommendedName>
</protein>
<dbReference type="SFLD" id="SFLDG01151">
    <property type="entry name" value="Main.2:_Nu-like"/>
    <property type="match status" value="1"/>
</dbReference>
<evidence type="ECO:0000313" key="6">
    <source>
        <dbReference type="Proteomes" id="UP000298061"/>
    </source>
</evidence>
<evidence type="ECO:0000256" key="2">
    <source>
        <dbReference type="RuleBase" id="RU003494"/>
    </source>
</evidence>